<name>A0A7I8KK67_SPIIN</name>
<organism evidence="2 3">
    <name type="scientific">Spirodela intermedia</name>
    <name type="common">Intermediate duckweed</name>
    <dbReference type="NCBI Taxonomy" id="51605"/>
    <lineage>
        <taxon>Eukaryota</taxon>
        <taxon>Viridiplantae</taxon>
        <taxon>Streptophyta</taxon>
        <taxon>Embryophyta</taxon>
        <taxon>Tracheophyta</taxon>
        <taxon>Spermatophyta</taxon>
        <taxon>Magnoliopsida</taxon>
        <taxon>Liliopsida</taxon>
        <taxon>Araceae</taxon>
        <taxon>Lemnoideae</taxon>
        <taxon>Spirodela</taxon>
    </lineage>
</organism>
<dbReference type="Proteomes" id="UP000663760">
    <property type="component" value="Chromosome 6"/>
</dbReference>
<gene>
    <name evidence="2" type="ORF">SI8410_06008153</name>
</gene>
<reference evidence="2" key="1">
    <citation type="submission" date="2020-02" db="EMBL/GenBank/DDBJ databases">
        <authorList>
            <person name="Scholz U."/>
            <person name="Mascher M."/>
            <person name="Fiebig A."/>
        </authorList>
    </citation>
    <scope>NUCLEOTIDE SEQUENCE</scope>
</reference>
<feature type="region of interest" description="Disordered" evidence="1">
    <location>
        <begin position="1"/>
        <end position="100"/>
    </location>
</feature>
<feature type="compositionally biased region" description="Low complexity" evidence="1">
    <location>
        <begin position="14"/>
        <end position="25"/>
    </location>
</feature>
<feature type="compositionally biased region" description="Basic and acidic residues" evidence="1">
    <location>
        <begin position="50"/>
        <end position="62"/>
    </location>
</feature>
<accession>A0A7I8KK67</accession>
<evidence type="ECO:0000313" key="3">
    <source>
        <dbReference type="Proteomes" id="UP000663760"/>
    </source>
</evidence>
<proteinExistence type="predicted"/>
<protein>
    <submittedName>
        <fullName evidence="2">Uncharacterized protein</fullName>
    </submittedName>
</protein>
<dbReference type="AlphaFoldDB" id="A0A7I8KK67"/>
<sequence length="100" mass="10481">MVRRRRRRAPPRRCPGSSARRSATSARRRPPPKAPSGRQRWRRGSGGAGRRIDEGGDAECRVAGHGAGSRDGLAGLGKLLAPRASGSEEDSQGGGPAADE</sequence>
<keyword evidence="3" id="KW-1185">Reference proteome</keyword>
<evidence type="ECO:0000256" key="1">
    <source>
        <dbReference type="SAM" id="MobiDB-lite"/>
    </source>
</evidence>
<evidence type="ECO:0000313" key="2">
    <source>
        <dbReference type="EMBL" id="CAA7397488.1"/>
    </source>
</evidence>
<dbReference type="EMBL" id="LR746269">
    <property type="protein sequence ID" value="CAA7397488.1"/>
    <property type="molecule type" value="Genomic_DNA"/>
</dbReference>
<feature type="compositionally biased region" description="Basic residues" evidence="1">
    <location>
        <begin position="1"/>
        <end position="11"/>
    </location>
</feature>